<evidence type="ECO:0000313" key="1">
    <source>
        <dbReference type="EMBL" id="CAN0409481.1"/>
    </source>
</evidence>
<dbReference type="EMBL" id="OX596113">
    <property type="protein sequence ID" value="CAN0409481.1"/>
    <property type="molecule type" value="Genomic_DNA"/>
</dbReference>
<sequence length="128" mass="13763">MTRHPQCVAGLDCCSLQQQMLWSHPVSQASSSRRSPSYWPQREERRLDTATSGAHSSVASKCLDSERIPFPELPSVGRGRAVPSRKSRTQQVPSDLRKSNAPVAAVGGASALRAASGTGYFLTGERAP</sequence>
<accession>A0AC59ZHI8</accession>
<gene>
    <name evidence="1" type="ORF">MRATA1EN22A_LOCUS17913</name>
</gene>
<protein>
    <submittedName>
        <fullName evidence="1">Uncharacterized protein</fullName>
    </submittedName>
</protein>
<reference evidence="1" key="1">
    <citation type="submission" date="2023-05" db="EMBL/GenBank/DDBJ databases">
        <authorList>
            <consortium name="ELIXIR-Norway"/>
        </authorList>
    </citation>
    <scope>NUCLEOTIDE SEQUENCE</scope>
</reference>
<dbReference type="Proteomes" id="UP001162501">
    <property type="component" value="Chromosome 29"/>
</dbReference>
<organism evidence="1 2">
    <name type="scientific">Rangifer tarandus platyrhynchus</name>
    <name type="common">Svalbard reindeer</name>
    <dbReference type="NCBI Taxonomy" id="3082113"/>
    <lineage>
        <taxon>Eukaryota</taxon>
        <taxon>Metazoa</taxon>
        <taxon>Chordata</taxon>
        <taxon>Craniata</taxon>
        <taxon>Vertebrata</taxon>
        <taxon>Euteleostomi</taxon>
        <taxon>Mammalia</taxon>
        <taxon>Eutheria</taxon>
        <taxon>Laurasiatheria</taxon>
        <taxon>Artiodactyla</taxon>
        <taxon>Ruminantia</taxon>
        <taxon>Pecora</taxon>
        <taxon>Cervidae</taxon>
        <taxon>Odocoileinae</taxon>
        <taxon>Rangifer</taxon>
    </lineage>
</organism>
<reference evidence="1" key="2">
    <citation type="submission" date="2025-03" db="EMBL/GenBank/DDBJ databases">
        <authorList>
            <consortium name="ELIXIR-Norway"/>
            <consortium name="Elixir Norway"/>
        </authorList>
    </citation>
    <scope>NUCLEOTIDE SEQUENCE</scope>
</reference>
<evidence type="ECO:0000313" key="2">
    <source>
        <dbReference type="Proteomes" id="UP001162501"/>
    </source>
</evidence>
<name>A0AC59ZHI8_RANTA</name>
<proteinExistence type="predicted"/>